<evidence type="ECO:0000313" key="1">
    <source>
        <dbReference type="EMBL" id="MBO0931496.1"/>
    </source>
</evidence>
<dbReference type="InterPro" id="IPR029069">
    <property type="entry name" value="HotDog_dom_sf"/>
</dbReference>
<organism evidence="1 2">
    <name type="scientific">Fibrella aquatilis</name>
    <dbReference type="NCBI Taxonomy" id="2817059"/>
    <lineage>
        <taxon>Bacteria</taxon>
        <taxon>Pseudomonadati</taxon>
        <taxon>Bacteroidota</taxon>
        <taxon>Cytophagia</taxon>
        <taxon>Cytophagales</taxon>
        <taxon>Spirosomataceae</taxon>
        <taxon>Fibrella</taxon>
    </lineage>
</organism>
<keyword evidence="2" id="KW-1185">Reference proteome</keyword>
<accession>A0A939K007</accession>
<comment type="caution">
    <text evidence="1">The sequence shown here is derived from an EMBL/GenBank/DDBJ whole genome shotgun (WGS) entry which is preliminary data.</text>
</comment>
<protein>
    <submittedName>
        <fullName evidence="1">DUF4442 domain-containing protein</fullName>
    </submittedName>
</protein>
<dbReference type="EMBL" id="JAFMYU010000007">
    <property type="protein sequence ID" value="MBO0931496.1"/>
    <property type="molecule type" value="Genomic_DNA"/>
</dbReference>
<sequence>MTNRFSQLKQQLLTLPAEARTSALTTTMQRIIPMLGTLGVVVEAYEATHCQLHLPNSGAVQNGFGGIQAGGLYTTAESAMALVVGANLPDNRLVVAKTVTIDYRRRAQGGIRATATLTDEQARLIAETERGELVLTSPITDETGTEVAYCQATLVWMPTR</sequence>
<dbReference type="Gene3D" id="3.10.129.10">
    <property type="entry name" value="Hotdog Thioesterase"/>
    <property type="match status" value="1"/>
</dbReference>
<dbReference type="AlphaFoldDB" id="A0A939K007"/>
<evidence type="ECO:0000313" key="2">
    <source>
        <dbReference type="Proteomes" id="UP000664795"/>
    </source>
</evidence>
<dbReference type="InterPro" id="IPR027961">
    <property type="entry name" value="DUF4442"/>
</dbReference>
<dbReference type="Pfam" id="PF14539">
    <property type="entry name" value="DUF4442"/>
    <property type="match status" value="1"/>
</dbReference>
<gene>
    <name evidence="1" type="ORF">J2I48_10850</name>
</gene>
<proteinExistence type="predicted"/>
<dbReference type="SUPFAM" id="SSF54637">
    <property type="entry name" value="Thioesterase/thiol ester dehydrase-isomerase"/>
    <property type="match status" value="1"/>
</dbReference>
<dbReference type="Proteomes" id="UP000664795">
    <property type="component" value="Unassembled WGS sequence"/>
</dbReference>
<name>A0A939K007_9BACT</name>
<reference evidence="1 2" key="1">
    <citation type="submission" date="2021-03" db="EMBL/GenBank/DDBJ databases">
        <title>Fibrella sp. HMF5036 genome sequencing and assembly.</title>
        <authorList>
            <person name="Kang H."/>
            <person name="Kim H."/>
            <person name="Bae S."/>
            <person name="Joh K."/>
        </authorList>
    </citation>
    <scope>NUCLEOTIDE SEQUENCE [LARGE SCALE GENOMIC DNA]</scope>
    <source>
        <strain evidence="1 2">HMF5036</strain>
    </source>
</reference>
<dbReference type="CDD" id="cd03443">
    <property type="entry name" value="PaaI_thioesterase"/>
    <property type="match status" value="1"/>
</dbReference>
<dbReference type="RefSeq" id="WP_207335465.1">
    <property type="nucleotide sequence ID" value="NZ_JAFMYU010000007.1"/>
</dbReference>